<dbReference type="EMBL" id="ASRX01000081">
    <property type="protein sequence ID" value="EYF01445.1"/>
    <property type="molecule type" value="Genomic_DNA"/>
</dbReference>
<dbReference type="STRING" id="1192034.CAP_8278"/>
<dbReference type="eggNOG" id="COG1520">
    <property type="taxonomic scope" value="Bacteria"/>
</dbReference>
<keyword evidence="4" id="KW-1185">Reference proteome</keyword>
<name>A0A017SXU6_9BACT</name>
<dbReference type="PANTHER" id="PTHR36220:SF1">
    <property type="entry name" value="GAMMA TUBULIN COMPLEX COMPONENT C-TERMINAL DOMAIN-CONTAINING PROTEIN"/>
    <property type="match status" value="1"/>
</dbReference>
<protein>
    <submittedName>
        <fullName evidence="3">Uncharacterized protein</fullName>
    </submittedName>
</protein>
<sequence>MDVVRRQWRGRVSVGAFWLGISGLLVATPAGAAQAAVGDAASVVRAAYIASVQAGASPAYAVAATAQGLAAENPAQGLTAALTVDGIEIGRRDGEAGWRLGMAPLGWGCGATWTEAERVAPTAAGNRVTYARQGVEEWYVNGPLGIEQGFTLAERPCAEGRGEVVVALGLAGGLSAMLSEDGDAVALRDGSGAVVLRYGELHVVDATGKVLPSRLAVEEGRIAIRVDDAGAAYPVVVDPLIEVGQAKILPSDGGAEDYFGYAVAVAGDTAVVGAVQRGDLGALSGAAYVYVRSGERWTEQAKLLADDGSEGARFGAAVAIAGDTVVVGSTGDADAQQRGVAYVFVRSGETWTQQAALVAGTAGALADHFAESVAIAGDTVVVGAYGDSDQAPFAGAAHVFVRAAGAWAPQAKLVGLEEAADHFGRAVAIDGGTVVVGATGDDTAGADAGAAHVFVQSEAGWVPQATLLPSDGALGDGFGSSLAISGGTVVVGARGNDARGTDAGAAYVYVRSGASWSQQAKLVASDGAAGHAFGDVAVWGDTVVVGAFGESSAGSAAGAAYVFGRSGGSWSEHTKLVASDGAAGDGFGAPVAVSGDTVIVGAYADDDLGEASGSAYVFLLENTDVEEDGGCGCVAVGAGGAHGEGGLRSHGAGWLALGLLGLRGVARARRARRA</sequence>
<dbReference type="Proteomes" id="UP000019678">
    <property type="component" value="Unassembled WGS sequence"/>
</dbReference>
<dbReference type="Gene3D" id="2.130.10.130">
    <property type="entry name" value="Integrin alpha, N-terminal"/>
    <property type="match status" value="3"/>
</dbReference>
<dbReference type="InterPro" id="IPR013517">
    <property type="entry name" value="FG-GAP"/>
</dbReference>
<gene>
    <name evidence="3" type="ORF">CAP_8278</name>
</gene>
<dbReference type="PANTHER" id="PTHR36220">
    <property type="entry name" value="UNNAMED PRODUCT"/>
    <property type="match status" value="1"/>
</dbReference>
<evidence type="ECO:0000313" key="3">
    <source>
        <dbReference type="EMBL" id="EYF01445.1"/>
    </source>
</evidence>
<keyword evidence="1 2" id="KW-0732">Signal</keyword>
<evidence type="ECO:0000256" key="1">
    <source>
        <dbReference type="ARBA" id="ARBA00022729"/>
    </source>
</evidence>
<accession>A0A017SXU6</accession>
<dbReference type="InterPro" id="IPR028994">
    <property type="entry name" value="Integrin_alpha_N"/>
</dbReference>
<feature type="chain" id="PRO_5001499749" evidence="2">
    <location>
        <begin position="28"/>
        <end position="674"/>
    </location>
</feature>
<organism evidence="3 4">
    <name type="scientific">Chondromyces apiculatus DSM 436</name>
    <dbReference type="NCBI Taxonomy" id="1192034"/>
    <lineage>
        <taxon>Bacteria</taxon>
        <taxon>Pseudomonadati</taxon>
        <taxon>Myxococcota</taxon>
        <taxon>Polyangia</taxon>
        <taxon>Polyangiales</taxon>
        <taxon>Polyangiaceae</taxon>
        <taxon>Chondromyces</taxon>
    </lineage>
</organism>
<dbReference type="Pfam" id="PF14312">
    <property type="entry name" value="FG-GAP_2"/>
    <property type="match status" value="7"/>
</dbReference>
<dbReference type="AlphaFoldDB" id="A0A017SXU6"/>
<proteinExistence type="predicted"/>
<dbReference type="InterPro" id="IPR011043">
    <property type="entry name" value="Gal_Oxase/kelch_b-propeller"/>
</dbReference>
<evidence type="ECO:0000256" key="2">
    <source>
        <dbReference type="SAM" id="SignalP"/>
    </source>
</evidence>
<feature type="signal peptide" evidence="2">
    <location>
        <begin position="1"/>
        <end position="27"/>
    </location>
</feature>
<comment type="caution">
    <text evidence="3">The sequence shown here is derived from an EMBL/GenBank/DDBJ whole genome shotgun (WGS) entry which is preliminary data.</text>
</comment>
<evidence type="ECO:0000313" key="4">
    <source>
        <dbReference type="Proteomes" id="UP000019678"/>
    </source>
</evidence>
<dbReference type="SUPFAM" id="SSF50965">
    <property type="entry name" value="Galactose oxidase, central domain"/>
    <property type="match status" value="1"/>
</dbReference>
<reference evidence="3 4" key="1">
    <citation type="submission" date="2013-05" db="EMBL/GenBank/DDBJ databases">
        <title>Genome assembly of Chondromyces apiculatus DSM 436.</title>
        <authorList>
            <person name="Sharma G."/>
            <person name="Khatri I."/>
            <person name="Kaur C."/>
            <person name="Mayilraj S."/>
            <person name="Subramanian S."/>
        </authorList>
    </citation>
    <scope>NUCLEOTIDE SEQUENCE [LARGE SCALE GENOMIC DNA]</scope>
    <source>
        <strain evidence="3 4">DSM 436</strain>
    </source>
</reference>
<dbReference type="OrthoDB" id="5504302at2"/>
<dbReference type="RefSeq" id="WP_052376598.1">
    <property type="nucleotide sequence ID" value="NZ_ASRX01000081.1"/>
</dbReference>